<proteinExistence type="predicted"/>
<sequence length="74" mass="7819">MGKSPKGEREMKIVVFAIPAAILMGIVLGGVGIEKLANAGASFREKTRGSWFISLGMGLWVAAVITTMLITTQP</sequence>
<evidence type="ECO:0000313" key="2">
    <source>
        <dbReference type="EMBL" id="OGM02248.1"/>
    </source>
</evidence>
<evidence type="ECO:0000313" key="3">
    <source>
        <dbReference type="Proteomes" id="UP000176198"/>
    </source>
</evidence>
<protein>
    <submittedName>
        <fullName evidence="2">Uncharacterized protein</fullName>
    </submittedName>
</protein>
<keyword evidence="1" id="KW-0472">Membrane</keyword>
<comment type="caution">
    <text evidence="2">The sequence shown here is derived from an EMBL/GenBank/DDBJ whole genome shotgun (WGS) entry which is preliminary data.</text>
</comment>
<dbReference type="EMBL" id="MGFJ01000027">
    <property type="protein sequence ID" value="OGM02248.1"/>
    <property type="molecule type" value="Genomic_DNA"/>
</dbReference>
<dbReference type="Proteomes" id="UP000176198">
    <property type="component" value="Unassembled WGS sequence"/>
</dbReference>
<keyword evidence="1" id="KW-0812">Transmembrane</keyword>
<keyword evidence="1" id="KW-1133">Transmembrane helix</keyword>
<accession>A0A1F7WJC9</accession>
<reference evidence="2 3" key="1">
    <citation type="journal article" date="2016" name="Nat. Commun.">
        <title>Thousands of microbial genomes shed light on interconnected biogeochemical processes in an aquifer system.</title>
        <authorList>
            <person name="Anantharaman K."/>
            <person name="Brown C.T."/>
            <person name="Hug L.A."/>
            <person name="Sharon I."/>
            <person name="Castelle C.J."/>
            <person name="Probst A.J."/>
            <person name="Thomas B.C."/>
            <person name="Singh A."/>
            <person name="Wilkins M.J."/>
            <person name="Karaoz U."/>
            <person name="Brodie E.L."/>
            <person name="Williams K.H."/>
            <person name="Hubbard S.S."/>
            <person name="Banfield J.F."/>
        </authorList>
    </citation>
    <scope>NUCLEOTIDE SEQUENCE [LARGE SCALE GENOMIC DNA]</scope>
</reference>
<dbReference type="AlphaFoldDB" id="A0A1F7WJC9"/>
<name>A0A1F7WJC9_9BACT</name>
<dbReference type="STRING" id="1802471.A2115_01960"/>
<gene>
    <name evidence="2" type="ORF">A2115_01960</name>
</gene>
<feature type="transmembrane region" description="Helical" evidence="1">
    <location>
        <begin position="12"/>
        <end position="31"/>
    </location>
</feature>
<feature type="transmembrane region" description="Helical" evidence="1">
    <location>
        <begin position="51"/>
        <end position="71"/>
    </location>
</feature>
<organism evidence="2 3">
    <name type="scientific">Candidatus Woesebacteria bacterium GWA1_41_8</name>
    <dbReference type="NCBI Taxonomy" id="1802471"/>
    <lineage>
        <taxon>Bacteria</taxon>
        <taxon>Candidatus Woeseibacteriota</taxon>
    </lineage>
</organism>
<evidence type="ECO:0000256" key="1">
    <source>
        <dbReference type="SAM" id="Phobius"/>
    </source>
</evidence>